<dbReference type="Proteomes" id="UP000251571">
    <property type="component" value="Unassembled WGS sequence"/>
</dbReference>
<sequence>MVLRVLETEALADAALPVAQLATHMRLAEGYALVPGQEDRLRLRLRAAIATIERRLGLILIAREVVLTGPGGAARIAVPVGPNAVLVSVEQELGGVTSAITGGVLRLEDTLGPVLELPKAPPETAQLRVILQAGFANWDAVPAELAQAVLAWGEALDLGEDAPKAAERLIAPWRAARIGARV</sequence>
<dbReference type="EMBL" id="UETC01000004">
    <property type="protein sequence ID" value="SSA45806.1"/>
    <property type="molecule type" value="Genomic_DNA"/>
</dbReference>
<proteinExistence type="predicted"/>
<reference evidence="1 3" key="2">
    <citation type="submission" date="2018-03" db="EMBL/GenBank/DDBJ databases">
        <title>Genomic Encyclopedia of Archaeal and Bacterial Type Strains, Phase II (KMG-II): from individual species to whole genera.</title>
        <authorList>
            <person name="Goeker M."/>
        </authorList>
    </citation>
    <scope>NUCLEOTIDE SEQUENCE [LARGE SCALE GENOMIC DNA]</scope>
    <source>
        <strain evidence="1 3">DSM 25227</strain>
    </source>
</reference>
<dbReference type="EMBL" id="QGDJ01000004">
    <property type="protein sequence ID" value="PWJ19148.1"/>
    <property type="molecule type" value="Genomic_DNA"/>
</dbReference>
<evidence type="ECO:0000313" key="2">
    <source>
        <dbReference type="EMBL" id="SSA45806.1"/>
    </source>
</evidence>
<name>A0A2Y9ANZ8_9RHOB</name>
<dbReference type="RefSeq" id="WP_170125397.1">
    <property type="nucleotide sequence ID" value="NZ_QGDJ01000004.1"/>
</dbReference>
<gene>
    <name evidence="1" type="ORF">BCF38_10479</name>
    <name evidence="2" type="ORF">SAMN05421539_10479</name>
</gene>
<dbReference type="Proteomes" id="UP000245839">
    <property type="component" value="Unassembled WGS sequence"/>
</dbReference>
<dbReference type="NCBIfam" id="TIGR02215">
    <property type="entry name" value="phage_chp_gp8"/>
    <property type="match status" value="1"/>
</dbReference>
<evidence type="ECO:0000313" key="3">
    <source>
        <dbReference type="Proteomes" id="UP000245839"/>
    </source>
</evidence>
<evidence type="ECO:0000313" key="4">
    <source>
        <dbReference type="Proteomes" id="UP000251571"/>
    </source>
</evidence>
<keyword evidence="3" id="KW-1185">Reference proteome</keyword>
<protein>
    <submittedName>
        <fullName evidence="1">Putative phiE125 gp8 family phage protein</fullName>
    </submittedName>
</protein>
<evidence type="ECO:0000313" key="1">
    <source>
        <dbReference type="EMBL" id="PWJ19148.1"/>
    </source>
</evidence>
<accession>A0A2Y9ANZ8</accession>
<organism evidence="2 4">
    <name type="scientific">Jannaschia seohaensis</name>
    <dbReference type="NCBI Taxonomy" id="475081"/>
    <lineage>
        <taxon>Bacteria</taxon>
        <taxon>Pseudomonadati</taxon>
        <taxon>Pseudomonadota</taxon>
        <taxon>Alphaproteobacteria</taxon>
        <taxon>Rhodobacterales</taxon>
        <taxon>Roseobacteraceae</taxon>
        <taxon>Jannaschia</taxon>
    </lineage>
</organism>
<reference evidence="2 4" key="1">
    <citation type="submission" date="2016-10" db="EMBL/GenBank/DDBJ databases">
        <authorList>
            <person name="Cai Z."/>
        </authorList>
    </citation>
    <scope>NUCLEOTIDE SEQUENCE [LARGE SCALE GENOMIC DNA]</scope>
    <source>
        <strain evidence="2 4">DSM 25227</strain>
    </source>
</reference>
<dbReference type="AlphaFoldDB" id="A0A2Y9ANZ8"/>
<dbReference type="InterPro" id="IPR011738">
    <property type="entry name" value="Phage_CHP"/>
</dbReference>